<gene>
    <name evidence="2" type="ORF">G7Z17_g8765</name>
</gene>
<feature type="signal peptide" evidence="1">
    <location>
        <begin position="1"/>
        <end position="18"/>
    </location>
</feature>
<evidence type="ECO:0008006" key="4">
    <source>
        <dbReference type="Google" id="ProtNLM"/>
    </source>
</evidence>
<feature type="chain" id="PRO_5040266548" description="Cell wall galactomannoprotein" evidence="1">
    <location>
        <begin position="19"/>
        <end position="174"/>
    </location>
</feature>
<organism evidence="2 3">
    <name type="scientific">Cylindrodendrum hubeiense</name>
    <dbReference type="NCBI Taxonomy" id="595255"/>
    <lineage>
        <taxon>Eukaryota</taxon>
        <taxon>Fungi</taxon>
        <taxon>Dikarya</taxon>
        <taxon>Ascomycota</taxon>
        <taxon>Pezizomycotina</taxon>
        <taxon>Sordariomycetes</taxon>
        <taxon>Hypocreomycetidae</taxon>
        <taxon>Hypocreales</taxon>
        <taxon>Nectriaceae</taxon>
        <taxon>Cylindrodendrum</taxon>
    </lineage>
</organism>
<name>A0A9P5LCW4_9HYPO</name>
<sequence length="174" mass="18511">MQFKFLAAATAVLAVSQAQTLTAEDVIGTIDGFESFVAQTDVIVASIHRSNVFKKVPKLITNFNAIIDDLGATIPVLTGAKTNFTAAAQGEICDAFADFVDTHNYFMSDVANKAHLILCTRYFSTIRSILEKLEAGAPSLAAGIIATVPTCAEQATLDAGSFKNGLDKALERYS</sequence>
<dbReference type="EMBL" id="JAANBB010000231">
    <property type="protein sequence ID" value="KAF7545970.1"/>
    <property type="molecule type" value="Genomic_DNA"/>
</dbReference>
<keyword evidence="3" id="KW-1185">Reference proteome</keyword>
<dbReference type="OrthoDB" id="5089392at2759"/>
<evidence type="ECO:0000256" key="1">
    <source>
        <dbReference type="SAM" id="SignalP"/>
    </source>
</evidence>
<accession>A0A9P5LCW4</accession>
<reference evidence="2" key="1">
    <citation type="submission" date="2020-03" db="EMBL/GenBank/DDBJ databases">
        <title>Draft Genome Sequence of Cylindrodendrum hubeiense.</title>
        <authorList>
            <person name="Buettner E."/>
            <person name="Kellner H."/>
        </authorList>
    </citation>
    <scope>NUCLEOTIDE SEQUENCE</scope>
    <source>
        <strain evidence="2">IHI 201604</strain>
    </source>
</reference>
<dbReference type="Proteomes" id="UP000722485">
    <property type="component" value="Unassembled WGS sequence"/>
</dbReference>
<dbReference type="AlphaFoldDB" id="A0A9P5LCW4"/>
<protein>
    <recommendedName>
        <fullName evidence="4">Cell wall galactomannoprotein</fullName>
    </recommendedName>
</protein>
<evidence type="ECO:0000313" key="2">
    <source>
        <dbReference type="EMBL" id="KAF7545970.1"/>
    </source>
</evidence>
<evidence type="ECO:0000313" key="3">
    <source>
        <dbReference type="Proteomes" id="UP000722485"/>
    </source>
</evidence>
<comment type="caution">
    <text evidence="2">The sequence shown here is derived from an EMBL/GenBank/DDBJ whole genome shotgun (WGS) entry which is preliminary data.</text>
</comment>
<proteinExistence type="predicted"/>
<keyword evidence="1" id="KW-0732">Signal</keyword>